<accession>A0A1D6KJT4</accession>
<gene>
    <name evidence="2" type="ORF">ZEAMMB73_Zm00001d031596</name>
</gene>
<dbReference type="PANTHER" id="PTHR46554:SF2">
    <property type="entry name" value="TFIIS N-TERMINAL DOMAIN-CONTAINING PROTEIN"/>
    <property type="match status" value="1"/>
</dbReference>
<dbReference type="InParanoid" id="A0A1D6KJT4"/>
<dbReference type="ExpressionAtlas" id="A0A1D6KJT4">
    <property type="expression patterns" value="baseline and differential"/>
</dbReference>
<dbReference type="PANTHER" id="PTHR46554">
    <property type="entry name" value="MEDIATOR OF RNA POLYMERASE II TRANSCRIPTION SUBUNIT 26A-RELATED"/>
    <property type="match status" value="1"/>
</dbReference>
<feature type="compositionally biased region" description="Basic and acidic residues" evidence="1">
    <location>
        <begin position="154"/>
        <end position="165"/>
    </location>
</feature>
<organism evidence="2">
    <name type="scientific">Zea mays</name>
    <name type="common">Maize</name>
    <dbReference type="NCBI Taxonomy" id="4577"/>
    <lineage>
        <taxon>Eukaryota</taxon>
        <taxon>Viridiplantae</taxon>
        <taxon>Streptophyta</taxon>
        <taxon>Embryophyta</taxon>
        <taxon>Tracheophyta</taxon>
        <taxon>Spermatophyta</taxon>
        <taxon>Magnoliopsida</taxon>
        <taxon>Liliopsida</taxon>
        <taxon>Poales</taxon>
        <taxon>Poaceae</taxon>
        <taxon>PACMAD clade</taxon>
        <taxon>Panicoideae</taxon>
        <taxon>Andropogonodae</taxon>
        <taxon>Andropogoneae</taxon>
        <taxon>Tripsacinae</taxon>
        <taxon>Zea</taxon>
    </lineage>
</organism>
<reference evidence="2" key="1">
    <citation type="submission" date="2015-12" db="EMBL/GenBank/DDBJ databases">
        <title>Update maize B73 reference genome by single molecule sequencing technologies.</title>
        <authorList>
            <consortium name="Maize Genome Sequencing Project"/>
            <person name="Ware D."/>
        </authorList>
    </citation>
    <scope>NUCLEOTIDE SEQUENCE [LARGE SCALE GENOMIC DNA]</scope>
    <source>
        <tissue evidence="2">Seedling</tissue>
    </source>
</reference>
<name>A0A1D6KJT4_MAIZE</name>
<evidence type="ECO:0000313" key="2">
    <source>
        <dbReference type="EMBL" id="ONM03189.1"/>
    </source>
</evidence>
<feature type="compositionally biased region" description="Basic and acidic residues" evidence="1">
    <location>
        <begin position="54"/>
        <end position="63"/>
    </location>
</feature>
<evidence type="ECO:0000256" key="1">
    <source>
        <dbReference type="SAM" id="MobiDB-lite"/>
    </source>
</evidence>
<proteinExistence type="predicted"/>
<protein>
    <submittedName>
        <fullName evidence="2">Uncharacterized protein</fullName>
    </submittedName>
</protein>
<feature type="compositionally biased region" description="Polar residues" evidence="1">
    <location>
        <begin position="90"/>
        <end position="100"/>
    </location>
</feature>
<dbReference type="EMBL" id="CM007647">
    <property type="protein sequence ID" value="ONM03189.1"/>
    <property type="molecule type" value="Genomic_DNA"/>
</dbReference>
<feature type="region of interest" description="Disordered" evidence="1">
    <location>
        <begin position="1"/>
        <end position="165"/>
    </location>
</feature>
<dbReference type="AlphaFoldDB" id="A0A1D6KJT4"/>
<sequence length="193" mass="21632">MKIINVVHTVPDLRHSNDSRLGNKRGNNGGRLESHSTVARQDPPRSYPGVVEKVQPRRLELARQEPPMRQVNPQTLQSSSLQAKPRGALNKQSNNPSSYESGPGRPVKAAQQRPFGDMKPKQTREHLAVERKPMASQTDKSRSGARPSAGAKLELAKPKVYDDGLDNNRKLEAAKRRLQERYQEAENGLWSLF</sequence>
<feature type="compositionally biased region" description="Basic and acidic residues" evidence="1">
    <location>
        <begin position="116"/>
        <end position="133"/>
    </location>
</feature>
<feature type="compositionally biased region" description="Polar residues" evidence="1">
    <location>
        <begin position="71"/>
        <end position="82"/>
    </location>
</feature>
<dbReference type="SMR" id="A0A1D6KJT4"/>